<dbReference type="EMBL" id="JANQDX010000009">
    <property type="protein sequence ID" value="KAL0918759.1"/>
    <property type="molecule type" value="Genomic_DNA"/>
</dbReference>
<gene>
    <name evidence="3" type="ORF">M5K25_010790</name>
</gene>
<dbReference type="AlphaFoldDB" id="A0ABD0V1I6"/>
<proteinExistence type="predicted"/>
<dbReference type="InterPro" id="IPR058353">
    <property type="entry name" value="DUF8040"/>
</dbReference>
<accession>A0ABD0V1I6</accession>
<dbReference type="Proteomes" id="UP001552299">
    <property type="component" value="Unassembled WGS sequence"/>
</dbReference>
<reference evidence="3 4" key="1">
    <citation type="journal article" date="2024" name="Plant Biotechnol. J.">
        <title>Dendrobium thyrsiflorum genome and its molecular insights into genes involved in important horticultural traits.</title>
        <authorList>
            <person name="Chen B."/>
            <person name="Wang J.Y."/>
            <person name="Zheng P.J."/>
            <person name="Li K.L."/>
            <person name="Liang Y.M."/>
            <person name="Chen X.F."/>
            <person name="Zhang C."/>
            <person name="Zhao X."/>
            <person name="He X."/>
            <person name="Zhang G.Q."/>
            <person name="Liu Z.J."/>
            <person name="Xu Q."/>
        </authorList>
    </citation>
    <scope>NUCLEOTIDE SEQUENCE [LARGE SCALE GENOMIC DNA]</scope>
    <source>
        <strain evidence="3">GZMU011</strain>
    </source>
</reference>
<comment type="caution">
    <text evidence="3">The sequence shown here is derived from an EMBL/GenBank/DDBJ whole genome shotgun (WGS) entry which is preliminary data.</text>
</comment>
<evidence type="ECO:0000256" key="1">
    <source>
        <dbReference type="SAM" id="MobiDB-lite"/>
    </source>
</evidence>
<feature type="compositionally biased region" description="Basic and acidic residues" evidence="1">
    <location>
        <begin position="53"/>
        <end position="62"/>
    </location>
</feature>
<keyword evidence="4" id="KW-1185">Reference proteome</keyword>
<feature type="region of interest" description="Disordered" evidence="1">
    <location>
        <begin position="46"/>
        <end position="66"/>
    </location>
</feature>
<evidence type="ECO:0000259" key="2">
    <source>
        <dbReference type="Pfam" id="PF26138"/>
    </source>
</evidence>
<name>A0ABD0V1I6_DENTH</name>
<feature type="domain" description="DUF8040" evidence="2">
    <location>
        <begin position="2"/>
        <end position="57"/>
    </location>
</feature>
<organism evidence="3 4">
    <name type="scientific">Dendrobium thyrsiflorum</name>
    <name type="common">Pinecone-like raceme dendrobium</name>
    <name type="synonym">Orchid</name>
    <dbReference type="NCBI Taxonomy" id="117978"/>
    <lineage>
        <taxon>Eukaryota</taxon>
        <taxon>Viridiplantae</taxon>
        <taxon>Streptophyta</taxon>
        <taxon>Embryophyta</taxon>
        <taxon>Tracheophyta</taxon>
        <taxon>Spermatophyta</taxon>
        <taxon>Magnoliopsida</taxon>
        <taxon>Liliopsida</taxon>
        <taxon>Asparagales</taxon>
        <taxon>Orchidaceae</taxon>
        <taxon>Epidendroideae</taxon>
        <taxon>Malaxideae</taxon>
        <taxon>Dendrobiinae</taxon>
        <taxon>Dendrobium</taxon>
    </lineage>
</organism>
<dbReference type="Pfam" id="PF26138">
    <property type="entry name" value="DUF8040"/>
    <property type="match status" value="1"/>
</dbReference>
<sequence>MTSSYRGDKWIGELLQGHPTQFHNMFRMSQAIFVDLLHDLECAHGLHGSSRTTSREEARDGEGAEEMIQLREQITDALMDEMN</sequence>
<evidence type="ECO:0000313" key="3">
    <source>
        <dbReference type="EMBL" id="KAL0918759.1"/>
    </source>
</evidence>
<evidence type="ECO:0000313" key="4">
    <source>
        <dbReference type="Proteomes" id="UP001552299"/>
    </source>
</evidence>
<protein>
    <recommendedName>
        <fullName evidence="2">DUF8040 domain-containing protein</fullName>
    </recommendedName>
</protein>